<evidence type="ECO:0000313" key="2">
    <source>
        <dbReference type="Proteomes" id="UP000778578"/>
    </source>
</evidence>
<dbReference type="EMBL" id="JAINZZ010000063">
    <property type="protein sequence ID" value="MBY8882099.1"/>
    <property type="molecule type" value="Genomic_DNA"/>
</dbReference>
<proteinExistence type="predicted"/>
<keyword evidence="2" id="KW-1185">Reference proteome</keyword>
<evidence type="ECO:0000313" key="1">
    <source>
        <dbReference type="EMBL" id="MBY8882099.1"/>
    </source>
</evidence>
<reference evidence="1 2" key="1">
    <citation type="submission" date="2021-08" db="EMBL/GenBank/DDBJ databases">
        <title>WGS of actinomycetes from Thailand.</title>
        <authorList>
            <person name="Thawai C."/>
        </authorList>
    </citation>
    <scope>NUCLEOTIDE SEQUENCE [LARGE SCALE GENOMIC DNA]</scope>
    <source>
        <strain evidence="1 2">PLK6-54</strain>
    </source>
</reference>
<dbReference type="Proteomes" id="UP000778578">
    <property type="component" value="Unassembled WGS sequence"/>
</dbReference>
<evidence type="ECO:0008006" key="3">
    <source>
        <dbReference type="Google" id="ProtNLM"/>
    </source>
</evidence>
<sequence length="62" mass="5876">MGVMPPASLGAGWLLTVAGARSSVLVLAAVMLGCAVAASLSPAVRRAPALPAAGPPDAGGRP</sequence>
<name>A0ABS7QG08_9ACTN</name>
<accession>A0ABS7QG08</accession>
<protein>
    <recommendedName>
        <fullName evidence="3">MFS transporter</fullName>
    </recommendedName>
</protein>
<dbReference type="RefSeq" id="WP_222968261.1">
    <property type="nucleotide sequence ID" value="NZ_JAINZZ010000063.1"/>
</dbReference>
<organism evidence="1 2">
    <name type="scientific">Actinacidiphila acidipaludis</name>
    <dbReference type="NCBI Taxonomy" id="2873382"/>
    <lineage>
        <taxon>Bacteria</taxon>
        <taxon>Bacillati</taxon>
        <taxon>Actinomycetota</taxon>
        <taxon>Actinomycetes</taxon>
        <taxon>Kitasatosporales</taxon>
        <taxon>Streptomycetaceae</taxon>
        <taxon>Actinacidiphila</taxon>
    </lineage>
</organism>
<comment type="caution">
    <text evidence="1">The sequence shown here is derived from an EMBL/GenBank/DDBJ whole genome shotgun (WGS) entry which is preliminary data.</text>
</comment>
<gene>
    <name evidence="1" type="ORF">K7862_31360</name>
</gene>